<reference evidence="3" key="5">
    <citation type="journal article" date="2021" name="G3 (Bethesda)">
        <title>Aegilops tauschii genome assembly Aet v5.0 features greater sequence contiguity and improved annotation.</title>
        <authorList>
            <person name="Wang L."/>
            <person name="Zhu T."/>
            <person name="Rodriguez J.C."/>
            <person name="Deal K.R."/>
            <person name="Dubcovsky J."/>
            <person name="McGuire P.E."/>
            <person name="Lux T."/>
            <person name="Spannagl M."/>
            <person name="Mayer K.F.X."/>
            <person name="Baldrich P."/>
            <person name="Meyers B.C."/>
            <person name="Huo N."/>
            <person name="Gu Y.Q."/>
            <person name="Zhou H."/>
            <person name="Devos K.M."/>
            <person name="Bennetzen J.L."/>
            <person name="Unver T."/>
            <person name="Budak H."/>
            <person name="Gulick P.J."/>
            <person name="Galiba G."/>
            <person name="Kalapos B."/>
            <person name="Nelson D.R."/>
            <person name="Li P."/>
            <person name="You F.M."/>
            <person name="Luo M.C."/>
            <person name="Dvorak J."/>
        </authorList>
    </citation>
    <scope>NUCLEOTIDE SEQUENCE [LARGE SCALE GENOMIC DNA]</scope>
    <source>
        <strain evidence="3">cv. AL8/78</strain>
    </source>
</reference>
<dbReference type="EnsemblPlants" id="AET7Gv20907400.9">
    <property type="protein sequence ID" value="AET7Gv20907400.9"/>
    <property type="gene ID" value="AET7Gv20907400"/>
</dbReference>
<feature type="region of interest" description="Disordered" evidence="1">
    <location>
        <begin position="397"/>
        <end position="443"/>
    </location>
</feature>
<dbReference type="SUPFAM" id="SSF56672">
    <property type="entry name" value="DNA/RNA polymerases"/>
    <property type="match status" value="1"/>
</dbReference>
<evidence type="ECO:0000313" key="3">
    <source>
        <dbReference type="EnsemblPlants" id="AET7Gv20907400.9"/>
    </source>
</evidence>
<dbReference type="Pfam" id="PF00078">
    <property type="entry name" value="RVT_1"/>
    <property type="match status" value="1"/>
</dbReference>
<keyword evidence="4" id="KW-1185">Reference proteome</keyword>
<feature type="compositionally biased region" description="Low complexity" evidence="1">
    <location>
        <begin position="397"/>
        <end position="420"/>
    </location>
</feature>
<organism evidence="3 4">
    <name type="scientific">Aegilops tauschii subsp. strangulata</name>
    <name type="common">Goatgrass</name>
    <dbReference type="NCBI Taxonomy" id="200361"/>
    <lineage>
        <taxon>Eukaryota</taxon>
        <taxon>Viridiplantae</taxon>
        <taxon>Streptophyta</taxon>
        <taxon>Embryophyta</taxon>
        <taxon>Tracheophyta</taxon>
        <taxon>Spermatophyta</taxon>
        <taxon>Magnoliopsida</taxon>
        <taxon>Liliopsida</taxon>
        <taxon>Poales</taxon>
        <taxon>Poaceae</taxon>
        <taxon>BOP clade</taxon>
        <taxon>Pooideae</taxon>
        <taxon>Triticodae</taxon>
        <taxon>Triticeae</taxon>
        <taxon>Triticinae</taxon>
        <taxon>Aegilops</taxon>
    </lineage>
</organism>
<evidence type="ECO:0000259" key="2">
    <source>
        <dbReference type="Pfam" id="PF00078"/>
    </source>
</evidence>
<dbReference type="InterPro" id="IPR000477">
    <property type="entry name" value="RT_dom"/>
</dbReference>
<evidence type="ECO:0000256" key="1">
    <source>
        <dbReference type="SAM" id="MobiDB-lite"/>
    </source>
</evidence>
<dbReference type="InterPro" id="IPR043502">
    <property type="entry name" value="DNA/RNA_pol_sf"/>
</dbReference>
<feature type="domain" description="Reverse transcriptase" evidence="2">
    <location>
        <begin position="167"/>
        <end position="286"/>
    </location>
</feature>
<reference evidence="4" key="2">
    <citation type="journal article" date="2017" name="Nat. Plants">
        <title>The Aegilops tauschii genome reveals multiple impacts of transposons.</title>
        <authorList>
            <person name="Zhao G."/>
            <person name="Zou C."/>
            <person name="Li K."/>
            <person name="Wang K."/>
            <person name="Li T."/>
            <person name="Gao L."/>
            <person name="Zhang X."/>
            <person name="Wang H."/>
            <person name="Yang Z."/>
            <person name="Liu X."/>
            <person name="Jiang W."/>
            <person name="Mao L."/>
            <person name="Kong X."/>
            <person name="Jiao Y."/>
            <person name="Jia J."/>
        </authorList>
    </citation>
    <scope>NUCLEOTIDE SEQUENCE [LARGE SCALE GENOMIC DNA]</scope>
    <source>
        <strain evidence="4">cv. AL8/78</strain>
    </source>
</reference>
<dbReference type="STRING" id="200361.A0A453SDJ0"/>
<dbReference type="Gramene" id="AET7Gv20907400.9">
    <property type="protein sequence ID" value="AET7Gv20907400.9"/>
    <property type="gene ID" value="AET7Gv20907400"/>
</dbReference>
<dbReference type="PANTHER" id="PTHR19446">
    <property type="entry name" value="REVERSE TRANSCRIPTASES"/>
    <property type="match status" value="1"/>
</dbReference>
<evidence type="ECO:0000313" key="4">
    <source>
        <dbReference type="Proteomes" id="UP000015105"/>
    </source>
</evidence>
<accession>A0A453SDJ0</accession>
<dbReference type="Proteomes" id="UP000015105">
    <property type="component" value="Chromosome 7D"/>
</dbReference>
<sequence>MGLASLERTIACQRARIASLQDGDANTSFFHRQCSYRRQKNRIHSLAVDGQVLTGHDDMVAATFAHFDELLGTATHRECTLNLAQLIEPADDLLELDAPFTDDEIWNAVKRLPARKAPGPDGFTAEFLRACWPIVKDDFAAVFQQLYNMRGRGFFRLNEALLSLLPKHADARGLRDYRPISLVHVVAKIFAKVLSLRLAPKLDSLVGNNQNAFISGRNLHDNFVLVRQSARLLHQLGAPHILLKLDLARAFDSLSWPFLFEVLRQYGFGDRFLEWLAILLSSASTKVLRTLAPQFGIARATPSHLSCSSSPWTFLGASSSVLRTWESCADCIPQDPSRQSRCMRTTSSCSAIPTPTTWKRSRPSCTCSAGPLDCMLTTPRALPRSFAARPTKLLQPSSSWVARSSRSPSPTWASPSPSDDLLPRSCCPSSTGWPGASPLGRRG</sequence>
<proteinExistence type="predicted"/>
<reference evidence="3" key="4">
    <citation type="submission" date="2019-03" db="UniProtKB">
        <authorList>
            <consortium name="EnsemblPlants"/>
        </authorList>
    </citation>
    <scope>IDENTIFICATION</scope>
</reference>
<protein>
    <recommendedName>
        <fullName evidence="2">Reverse transcriptase domain-containing protein</fullName>
    </recommendedName>
</protein>
<reference evidence="4" key="1">
    <citation type="journal article" date="2014" name="Science">
        <title>Ancient hybridizations among the ancestral genomes of bread wheat.</title>
        <authorList>
            <consortium name="International Wheat Genome Sequencing Consortium,"/>
            <person name="Marcussen T."/>
            <person name="Sandve S.R."/>
            <person name="Heier L."/>
            <person name="Spannagl M."/>
            <person name="Pfeifer M."/>
            <person name="Jakobsen K.S."/>
            <person name="Wulff B.B."/>
            <person name="Steuernagel B."/>
            <person name="Mayer K.F."/>
            <person name="Olsen O.A."/>
        </authorList>
    </citation>
    <scope>NUCLEOTIDE SEQUENCE [LARGE SCALE GENOMIC DNA]</scope>
    <source>
        <strain evidence="4">cv. AL8/78</strain>
    </source>
</reference>
<reference evidence="3" key="3">
    <citation type="journal article" date="2017" name="Nature">
        <title>Genome sequence of the progenitor of the wheat D genome Aegilops tauschii.</title>
        <authorList>
            <person name="Luo M.C."/>
            <person name="Gu Y.Q."/>
            <person name="Puiu D."/>
            <person name="Wang H."/>
            <person name="Twardziok S.O."/>
            <person name="Deal K.R."/>
            <person name="Huo N."/>
            <person name="Zhu T."/>
            <person name="Wang L."/>
            <person name="Wang Y."/>
            <person name="McGuire P.E."/>
            <person name="Liu S."/>
            <person name="Long H."/>
            <person name="Ramasamy R.K."/>
            <person name="Rodriguez J.C."/>
            <person name="Van S.L."/>
            <person name="Yuan L."/>
            <person name="Wang Z."/>
            <person name="Xia Z."/>
            <person name="Xiao L."/>
            <person name="Anderson O.D."/>
            <person name="Ouyang S."/>
            <person name="Liang Y."/>
            <person name="Zimin A.V."/>
            <person name="Pertea G."/>
            <person name="Qi P."/>
            <person name="Bennetzen J.L."/>
            <person name="Dai X."/>
            <person name="Dawson M.W."/>
            <person name="Muller H.G."/>
            <person name="Kugler K."/>
            <person name="Rivarola-Duarte L."/>
            <person name="Spannagl M."/>
            <person name="Mayer K.F.X."/>
            <person name="Lu F.H."/>
            <person name="Bevan M.W."/>
            <person name="Leroy P."/>
            <person name="Li P."/>
            <person name="You F.M."/>
            <person name="Sun Q."/>
            <person name="Liu Z."/>
            <person name="Lyons E."/>
            <person name="Wicker T."/>
            <person name="Salzberg S.L."/>
            <person name="Devos K.M."/>
            <person name="Dvorak J."/>
        </authorList>
    </citation>
    <scope>NUCLEOTIDE SEQUENCE [LARGE SCALE GENOMIC DNA]</scope>
    <source>
        <strain evidence="3">cv. AL8/78</strain>
    </source>
</reference>
<name>A0A453SDJ0_AEGTS</name>
<dbReference type="AlphaFoldDB" id="A0A453SDJ0"/>